<comment type="caution">
    <text evidence="18">The sequence shown here is derived from an EMBL/GenBank/DDBJ whole genome shotgun (WGS) entry which is preliminary data.</text>
</comment>
<evidence type="ECO:0000313" key="19">
    <source>
        <dbReference type="Proteomes" id="UP000535937"/>
    </source>
</evidence>
<dbReference type="SUPFAM" id="SSF55874">
    <property type="entry name" value="ATPase domain of HSP90 chaperone/DNA topoisomerase II/histidine kinase"/>
    <property type="match status" value="1"/>
</dbReference>
<dbReference type="SMART" id="SM00387">
    <property type="entry name" value="HATPase_c"/>
    <property type="match status" value="1"/>
</dbReference>
<dbReference type="InterPro" id="IPR003594">
    <property type="entry name" value="HATPase_dom"/>
</dbReference>
<evidence type="ECO:0000256" key="2">
    <source>
        <dbReference type="ARBA" id="ARBA00004429"/>
    </source>
</evidence>
<dbReference type="PRINTS" id="PR00344">
    <property type="entry name" value="BCTRLSENSOR"/>
</dbReference>
<keyword evidence="8 16" id="KW-0812">Transmembrane</keyword>
<comment type="catalytic activity">
    <reaction evidence="1">
        <text>ATP + protein L-histidine = ADP + protein N-phospho-L-histidine.</text>
        <dbReference type="EC" id="2.7.13.3"/>
    </reaction>
</comment>
<dbReference type="InterPro" id="IPR033479">
    <property type="entry name" value="dCache_1"/>
</dbReference>
<dbReference type="Pfam" id="PF00512">
    <property type="entry name" value="HisKA"/>
    <property type="match status" value="1"/>
</dbReference>
<dbReference type="GO" id="GO:0005886">
    <property type="term" value="C:plasma membrane"/>
    <property type="evidence" value="ECO:0007669"/>
    <property type="project" value="UniProtKB-SubCell"/>
</dbReference>
<keyword evidence="10 18" id="KW-0418">Kinase</keyword>
<dbReference type="PANTHER" id="PTHR43065">
    <property type="entry name" value="SENSOR HISTIDINE KINASE"/>
    <property type="match status" value="1"/>
</dbReference>
<evidence type="ECO:0000256" key="15">
    <source>
        <dbReference type="ARBA" id="ARBA00073143"/>
    </source>
</evidence>
<dbReference type="SMART" id="SM00388">
    <property type="entry name" value="HisKA"/>
    <property type="match status" value="1"/>
</dbReference>
<evidence type="ECO:0000256" key="6">
    <source>
        <dbReference type="ARBA" id="ARBA00022553"/>
    </source>
</evidence>
<evidence type="ECO:0000256" key="8">
    <source>
        <dbReference type="ARBA" id="ARBA00022692"/>
    </source>
</evidence>
<evidence type="ECO:0000256" key="10">
    <source>
        <dbReference type="ARBA" id="ARBA00022777"/>
    </source>
</evidence>
<dbReference type="PIRSF" id="PIRSF036431">
    <property type="entry name" value="STHK_DctB"/>
    <property type="match status" value="1"/>
</dbReference>
<dbReference type="FunFam" id="1.10.287.130:FF:000049">
    <property type="entry name" value="C4-dicarboxylate transport sensor protein DctB"/>
    <property type="match status" value="1"/>
</dbReference>
<dbReference type="GO" id="GO:0005524">
    <property type="term" value="F:ATP binding"/>
    <property type="evidence" value="ECO:0007669"/>
    <property type="project" value="UniProtKB-KW"/>
</dbReference>
<dbReference type="InterPro" id="IPR017055">
    <property type="entry name" value="Sig_transdc_His_kinase_DctB"/>
</dbReference>
<dbReference type="Pfam" id="PF02518">
    <property type="entry name" value="HATPase_c"/>
    <property type="match status" value="1"/>
</dbReference>
<gene>
    <name evidence="18" type="ORF">FHS09_000661</name>
</gene>
<evidence type="ECO:0000256" key="4">
    <source>
        <dbReference type="ARBA" id="ARBA00022475"/>
    </source>
</evidence>
<evidence type="ECO:0000256" key="1">
    <source>
        <dbReference type="ARBA" id="ARBA00000085"/>
    </source>
</evidence>
<keyword evidence="12 16" id="KW-1133">Transmembrane helix</keyword>
<evidence type="ECO:0000256" key="13">
    <source>
        <dbReference type="ARBA" id="ARBA00023012"/>
    </source>
</evidence>
<proteinExistence type="predicted"/>
<keyword evidence="19" id="KW-1185">Reference proteome</keyword>
<dbReference type="SUPFAM" id="SSF103190">
    <property type="entry name" value="Sensory domain-like"/>
    <property type="match status" value="1"/>
</dbReference>
<dbReference type="Pfam" id="PF02743">
    <property type="entry name" value="dCache_1"/>
    <property type="match status" value="1"/>
</dbReference>
<keyword evidence="5" id="KW-0997">Cell inner membrane</keyword>
<accession>A0A7W4W8Y8</accession>
<evidence type="ECO:0000256" key="16">
    <source>
        <dbReference type="SAM" id="Phobius"/>
    </source>
</evidence>
<dbReference type="GO" id="GO:0000155">
    <property type="term" value="F:phosphorelay sensor kinase activity"/>
    <property type="evidence" value="ECO:0007669"/>
    <property type="project" value="InterPro"/>
</dbReference>
<evidence type="ECO:0000256" key="3">
    <source>
        <dbReference type="ARBA" id="ARBA00012438"/>
    </source>
</evidence>
<dbReference type="CDD" id="cd00082">
    <property type="entry name" value="HisKA"/>
    <property type="match status" value="1"/>
</dbReference>
<evidence type="ECO:0000259" key="17">
    <source>
        <dbReference type="PROSITE" id="PS50109"/>
    </source>
</evidence>
<dbReference type="InterPro" id="IPR029151">
    <property type="entry name" value="Sensor-like_sf"/>
</dbReference>
<keyword evidence="9" id="KW-0547">Nucleotide-binding</keyword>
<organism evidence="18 19">
    <name type="scientific">Microbulbifer rhizosphaerae</name>
    <dbReference type="NCBI Taxonomy" id="1562603"/>
    <lineage>
        <taxon>Bacteria</taxon>
        <taxon>Pseudomonadati</taxon>
        <taxon>Pseudomonadota</taxon>
        <taxon>Gammaproteobacteria</taxon>
        <taxon>Cellvibrionales</taxon>
        <taxon>Microbulbiferaceae</taxon>
        <taxon>Microbulbifer</taxon>
    </lineage>
</organism>
<dbReference type="InterPro" id="IPR003661">
    <property type="entry name" value="HisK_dim/P_dom"/>
</dbReference>
<evidence type="ECO:0000256" key="14">
    <source>
        <dbReference type="ARBA" id="ARBA00023136"/>
    </source>
</evidence>
<keyword evidence="6" id="KW-0597">Phosphoprotein</keyword>
<dbReference type="InterPro" id="IPR036890">
    <property type="entry name" value="HATPase_C_sf"/>
</dbReference>
<dbReference type="Gene3D" id="3.30.450.20">
    <property type="entry name" value="PAS domain"/>
    <property type="match status" value="2"/>
</dbReference>
<keyword evidence="14 16" id="KW-0472">Membrane</keyword>
<name>A0A7W4W8Y8_9GAMM</name>
<feature type="transmembrane region" description="Helical" evidence="16">
    <location>
        <begin position="240"/>
        <end position="260"/>
    </location>
</feature>
<keyword evidence="13" id="KW-0902">Two-component regulatory system</keyword>
<reference evidence="18 19" key="1">
    <citation type="submission" date="2020-08" db="EMBL/GenBank/DDBJ databases">
        <title>Genomic Encyclopedia of Type Strains, Phase III (KMG-III): the genomes of soil and plant-associated and newly described type strains.</title>
        <authorList>
            <person name="Whitman W."/>
        </authorList>
    </citation>
    <scope>NUCLEOTIDE SEQUENCE [LARGE SCALE GENOMIC DNA]</scope>
    <source>
        <strain evidence="18 19">CECT 8799</strain>
    </source>
</reference>
<dbReference type="PANTHER" id="PTHR43065:SF46">
    <property type="entry name" value="C4-DICARBOXYLATE TRANSPORT SENSOR PROTEIN DCTB"/>
    <property type="match status" value="1"/>
</dbReference>
<dbReference type="SUPFAM" id="SSF47384">
    <property type="entry name" value="Homodimeric domain of signal transducing histidine kinase"/>
    <property type="match status" value="1"/>
</dbReference>
<sequence>MLSTNTLLQNLLQKPAASLQSEANIYLQEVEGITGASDIYLMDLKGDVVAASNWQKPTSFVGKNFSFRPYFTQAKNGFFGRYYALGTTSGLRGYYYAAPLTVDNDVIGVIVTKINIQNLEREWLRAARGGNFKYLVIDNNGIIFFSSEPDWILHALYPLTADQRRELAKNQQYAGTTIGQLDVTEARPTSLPSRKGSQLLDFGSPQEGRARILAQSKSMPVVGWRAMTLTTLEEVRRQRFILLLTAAACYLLVVMVLLYLRKRAKTLKLLRRSRHELERLVRKRTEALTTTNRRLVAEVEEKEKARLMLKHAQDELIQTAKMAVIGSLSASINHELNQPLAALRSYAQTAVTLLDRDNPDKARENLLQINALSERMGKIIAQYKEFSRNSPGMLSPIDLRESVRGAMTIMHRAYQNAGITCQQHFHGEPLIVLGDMVRLEQVIVNVLSNAMQAMENQDQKTLNIDAWREHDRVIIEFHDSGPGIIASNLSRIFEPFFTTKSEERGLGLGLSISYQIIESMRGELSARNHPDGGAIFRIQLPAAKTNKQRGENQ</sequence>
<dbReference type="InterPro" id="IPR036097">
    <property type="entry name" value="HisK_dim/P_sf"/>
</dbReference>
<evidence type="ECO:0000313" key="18">
    <source>
        <dbReference type="EMBL" id="MBB3059853.1"/>
    </source>
</evidence>
<dbReference type="EC" id="2.7.13.3" evidence="3"/>
<dbReference type="Proteomes" id="UP000535937">
    <property type="component" value="Unassembled WGS sequence"/>
</dbReference>
<dbReference type="Gene3D" id="1.10.287.130">
    <property type="match status" value="1"/>
</dbReference>
<evidence type="ECO:0000256" key="12">
    <source>
        <dbReference type="ARBA" id="ARBA00022989"/>
    </source>
</evidence>
<dbReference type="AlphaFoldDB" id="A0A7W4W8Y8"/>
<dbReference type="PROSITE" id="PS50109">
    <property type="entry name" value="HIS_KIN"/>
    <property type="match status" value="1"/>
</dbReference>
<protein>
    <recommendedName>
        <fullName evidence="15">C4-dicarboxylate transport sensor protein DctB</fullName>
        <ecNumber evidence="3">2.7.13.3</ecNumber>
    </recommendedName>
</protein>
<evidence type="ECO:0000256" key="11">
    <source>
        <dbReference type="ARBA" id="ARBA00022840"/>
    </source>
</evidence>
<comment type="subcellular location">
    <subcellularLocation>
        <location evidence="2">Cell inner membrane</location>
        <topology evidence="2">Multi-pass membrane protein</topology>
    </subcellularLocation>
</comment>
<evidence type="ECO:0000256" key="5">
    <source>
        <dbReference type="ARBA" id="ARBA00022519"/>
    </source>
</evidence>
<dbReference type="Gene3D" id="3.30.565.10">
    <property type="entry name" value="Histidine kinase-like ATPase, C-terminal domain"/>
    <property type="match status" value="1"/>
</dbReference>
<evidence type="ECO:0000256" key="9">
    <source>
        <dbReference type="ARBA" id="ARBA00022741"/>
    </source>
</evidence>
<keyword evidence="7 18" id="KW-0808">Transferase</keyword>
<evidence type="ECO:0000256" key="7">
    <source>
        <dbReference type="ARBA" id="ARBA00022679"/>
    </source>
</evidence>
<keyword evidence="4" id="KW-1003">Cell membrane</keyword>
<feature type="domain" description="Histidine kinase" evidence="17">
    <location>
        <begin position="331"/>
        <end position="544"/>
    </location>
</feature>
<dbReference type="EMBL" id="JACHWZ010000002">
    <property type="protein sequence ID" value="MBB3059853.1"/>
    <property type="molecule type" value="Genomic_DNA"/>
</dbReference>
<dbReference type="InterPro" id="IPR005467">
    <property type="entry name" value="His_kinase_dom"/>
</dbReference>
<dbReference type="InterPro" id="IPR004358">
    <property type="entry name" value="Sig_transdc_His_kin-like_C"/>
</dbReference>
<keyword evidence="11" id="KW-0067">ATP-binding</keyword>